<evidence type="ECO:0000256" key="1">
    <source>
        <dbReference type="SAM" id="Phobius"/>
    </source>
</evidence>
<gene>
    <name evidence="2" type="ORF">TUBRATIS_006460</name>
</gene>
<reference evidence="2 3" key="1">
    <citation type="submission" date="2018-10" db="EMBL/GenBank/DDBJ databases">
        <title>Draft genome sequence of the microsporidian Tubulinosema ratisbonensis.</title>
        <authorList>
            <person name="Polonais V."/>
            <person name="Peyretaillade E."/>
            <person name="Niehus S."/>
            <person name="Wawrzyniak I."/>
            <person name="Franchet A."/>
            <person name="Gaspin C."/>
            <person name="Reichstadt M."/>
            <person name="Belser C."/>
            <person name="Labadie K."/>
            <person name="Delbac F."/>
            <person name="Ferrandon D."/>
        </authorList>
    </citation>
    <scope>NUCLEOTIDE SEQUENCE [LARGE SCALE GENOMIC DNA]</scope>
    <source>
        <strain evidence="2 3">Franzen</strain>
    </source>
</reference>
<feature type="transmembrane region" description="Helical" evidence="1">
    <location>
        <begin position="197"/>
        <end position="218"/>
    </location>
</feature>
<keyword evidence="3" id="KW-1185">Reference proteome</keyword>
<evidence type="ECO:0000313" key="2">
    <source>
        <dbReference type="EMBL" id="RVD92839.1"/>
    </source>
</evidence>
<sequence length="289" mass="34853">MKKITKKEEGNILFGNIMQLMFRVIENQTNQNDAVLKLLTTHKLDSYNDSFHSFLKFLFESPLFIYFNLENTIAKDSKVLILEKYFDEFYLFQYQFESFFSKLFNLKTLTVGDDFDLIVTELITYIINLIQKNDSFFILPELIHHKRSIIKLILKNPILLIQLSFVTYKIMVLYLNFDDFFTKIMIFSKDNPESLKIIEAKILEIRLIFFYMIGKPLFYNEKYRKIYKIKNFLLFLKVKYYDVFVDLCDGLKIVPYNSRFVLKTLNDGFYHNVFKYDVDYIETLFKNFQ</sequence>
<dbReference type="VEuPathDB" id="MicrosporidiaDB:TUBRATIS_006460"/>
<evidence type="ECO:0000313" key="3">
    <source>
        <dbReference type="Proteomes" id="UP000282876"/>
    </source>
</evidence>
<dbReference type="EMBL" id="RCSS01000134">
    <property type="protein sequence ID" value="RVD92839.1"/>
    <property type="molecule type" value="Genomic_DNA"/>
</dbReference>
<accession>A0A437ANY6</accession>
<keyword evidence="1" id="KW-1133">Transmembrane helix</keyword>
<dbReference type="Proteomes" id="UP000282876">
    <property type="component" value="Unassembled WGS sequence"/>
</dbReference>
<comment type="caution">
    <text evidence="2">The sequence shown here is derived from an EMBL/GenBank/DDBJ whole genome shotgun (WGS) entry which is preliminary data.</text>
</comment>
<feature type="transmembrane region" description="Helical" evidence="1">
    <location>
        <begin position="157"/>
        <end position="177"/>
    </location>
</feature>
<protein>
    <submittedName>
        <fullName evidence="2">Uncharacterized protein</fullName>
    </submittedName>
</protein>
<proteinExistence type="predicted"/>
<keyword evidence="1" id="KW-0472">Membrane</keyword>
<organism evidence="2 3">
    <name type="scientific">Tubulinosema ratisbonensis</name>
    <dbReference type="NCBI Taxonomy" id="291195"/>
    <lineage>
        <taxon>Eukaryota</taxon>
        <taxon>Fungi</taxon>
        <taxon>Fungi incertae sedis</taxon>
        <taxon>Microsporidia</taxon>
        <taxon>Tubulinosematoidea</taxon>
        <taxon>Tubulinosematidae</taxon>
        <taxon>Tubulinosema</taxon>
    </lineage>
</organism>
<name>A0A437ANY6_9MICR</name>
<keyword evidence="1" id="KW-0812">Transmembrane</keyword>
<dbReference type="AlphaFoldDB" id="A0A437ANY6"/>